<dbReference type="AlphaFoldDB" id="A0A1L2FU70"/>
<name>A0A1L2FU70_STRDA</name>
<dbReference type="EMBL" id="KT440882">
    <property type="protein sequence ID" value="AOE23561.1"/>
    <property type="molecule type" value="Genomic_DNA"/>
</dbReference>
<evidence type="ECO:0000313" key="1">
    <source>
        <dbReference type="EMBL" id="AOE23561.1"/>
    </source>
</evidence>
<protein>
    <submittedName>
        <fullName evidence="1">FoxHI</fullName>
    </submittedName>
</protein>
<sequence length="66" mass="6890">MPERAKLDRLGKEARAVKFPDGSKGVILVEAGTPQDEADEIAARLWAESPEAGVPGDLGGSLLDGM</sequence>
<reference evidence="1" key="1">
    <citation type="submission" date="2015-08" db="EMBL/GenBank/DDBJ databases">
        <title>Increased production of foxicin belonging to a new class of ortho quinone natural products after deletion of an oxygenase gene involved in polyketomycin biosynthesis in Streptomyces diastatochromogenes Tue6028.</title>
        <authorList>
            <person name="Greule A."/>
            <person name="Peitner I."/>
            <person name="Zhang S."/>
            <person name="Marolt M."/>
            <person name="Burschel S."/>
            <person name="De Ford C."/>
            <person name="Li S.-M."/>
            <person name="Murillo R."/>
            <person name="Friedrich T."/>
            <person name="Merfort I."/>
            <person name="Luedeke S."/>
            <person name="Mueller M."/>
            <person name="Bechthold A."/>
        </authorList>
    </citation>
    <scope>NUCLEOTIDE SEQUENCE</scope>
    <source>
        <strain evidence="1">Tue6028</strain>
    </source>
</reference>
<gene>
    <name evidence="1" type="primary">foxHI</name>
</gene>
<proteinExistence type="predicted"/>
<accession>A0A1L2FU70</accession>
<organism evidence="1">
    <name type="scientific">Streptomyces diastatochromogenes</name>
    <dbReference type="NCBI Taxonomy" id="42236"/>
    <lineage>
        <taxon>Bacteria</taxon>
        <taxon>Bacillati</taxon>
        <taxon>Actinomycetota</taxon>
        <taxon>Actinomycetes</taxon>
        <taxon>Kitasatosporales</taxon>
        <taxon>Streptomycetaceae</taxon>
        <taxon>Streptomyces</taxon>
    </lineage>
</organism>